<proteinExistence type="predicted"/>
<name>A0A928ZXA9_LEPEC</name>
<evidence type="ECO:0000313" key="4">
    <source>
        <dbReference type="Proteomes" id="UP000615026"/>
    </source>
</evidence>
<sequence>MGSVWELDFYSRPILDDNKKKRWEVLICEGTQSVADKPEQGLRYSKFLSNQQVNSIELKEALAEALDKADEAPTRVRFFRYQMQNMIKRACDELGLTAKLSRRTLTLQHWLDDRKENFYPQQPGYQAGKSASTVQPIEGARPLPDALMGKSWAMVSLPAKEFADMPEWDIGFSEAFPLAMAGLSADTMVPGILIFSERALPLAGWMSGLEMAYLDVQIGELSQLLLETGSNDTWIMASLNRPELQKEAERFMAAKEQANQVHFVAVQDNPDSESFAGFWLMQKRTFG</sequence>
<dbReference type="Proteomes" id="UP000615026">
    <property type="component" value="Unassembled WGS sequence"/>
</dbReference>
<comment type="caution">
    <text evidence="3">The sequence shown here is derived from an EMBL/GenBank/DDBJ whole genome shotgun (WGS) entry which is preliminary data.</text>
</comment>
<dbReference type="InterPro" id="IPR046761">
    <property type="entry name" value="Tab2-like_C"/>
</dbReference>
<dbReference type="PANTHER" id="PTHR34556">
    <property type="match status" value="1"/>
</dbReference>
<evidence type="ECO:0000259" key="2">
    <source>
        <dbReference type="Pfam" id="PF20429"/>
    </source>
</evidence>
<dbReference type="PANTHER" id="PTHR34556:SF2">
    <property type="entry name" value="PROTEIN TAB2 HOMOLOG, CHLOROPLASTIC"/>
    <property type="match status" value="1"/>
</dbReference>
<dbReference type="AlphaFoldDB" id="A0A928ZXA9"/>
<dbReference type="GO" id="GO:0003723">
    <property type="term" value="F:RNA binding"/>
    <property type="evidence" value="ECO:0007669"/>
    <property type="project" value="InterPro"/>
</dbReference>
<dbReference type="EMBL" id="JADEXP010000248">
    <property type="protein sequence ID" value="MBE9069212.1"/>
    <property type="molecule type" value="Genomic_DNA"/>
</dbReference>
<gene>
    <name evidence="3" type="ORF">IQ260_21435</name>
</gene>
<feature type="domain" description="RNA-binding protein Tab2/Atab2 C-terminal" evidence="2">
    <location>
        <begin position="138"/>
        <end position="282"/>
    </location>
</feature>
<dbReference type="InterPro" id="IPR009472">
    <property type="entry name" value="Tab2-like"/>
</dbReference>
<dbReference type="Pfam" id="PF20429">
    <property type="entry name" value="Tab2-like_C"/>
    <property type="match status" value="1"/>
</dbReference>
<dbReference type="Pfam" id="PF06485">
    <property type="entry name" value="Tab2-like_N"/>
    <property type="match status" value="1"/>
</dbReference>
<feature type="domain" description="RNA-binding protein Tab2-like N-terminal" evidence="1">
    <location>
        <begin position="4"/>
        <end position="114"/>
    </location>
</feature>
<dbReference type="InterPro" id="IPR046760">
    <property type="entry name" value="Tab2-like_N"/>
</dbReference>
<accession>A0A928ZXA9</accession>
<evidence type="ECO:0000313" key="3">
    <source>
        <dbReference type="EMBL" id="MBE9069212.1"/>
    </source>
</evidence>
<keyword evidence="4" id="KW-1185">Reference proteome</keyword>
<dbReference type="RefSeq" id="WP_193995125.1">
    <property type="nucleotide sequence ID" value="NZ_JADEXP010000248.1"/>
</dbReference>
<protein>
    <submittedName>
        <fullName evidence="3">Tab2/Atab2 family RNA-binding protein</fullName>
    </submittedName>
</protein>
<organism evidence="3 4">
    <name type="scientific">Leptolyngbya cf. ectocarpi LEGE 11479</name>
    <dbReference type="NCBI Taxonomy" id="1828722"/>
    <lineage>
        <taxon>Bacteria</taxon>
        <taxon>Bacillati</taxon>
        <taxon>Cyanobacteriota</taxon>
        <taxon>Cyanophyceae</taxon>
        <taxon>Leptolyngbyales</taxon>
        <taxon>Leptolyngbyaceae</taxon>
        <taxon>Leptolyngbya group</taxon>
        <taxon>Leptolyngbya</taxon>
    </lineage>
</organism>
<reference evidence="3" key="1">
    <citation type="submission" date="2020-10" db="EMBL/GenBank/DDBJ databases">
        <authorList>
            <person name="Castelo-Branco R."/>
            <person name="Eusebio N."/>
            <person name="Adriana R."/>
            <person name="Vieira A."/>
            <person name="Brugerolle De Fraissinette N."/>
            <person name="Rezende De Castro R."/>
            <person name="Schneider M.P."/>
            <person name="Vasconcelos V."/>
            <person name="Leao P.N."/>
        </authorList>
    </citation>
    <scope>NUCLEOTIDE SEQUENCE</scope>
    <source>
        <strain evidence="3">LEGE 11479</strain>
    </source>
</reference>
<evidence type="ECO:0000259" key="1">
    <source>
        <dbReference type="Pfam" id="PF06485"/>
    </source>
</evidence>